<keyword evidence="9 14" id="KW-1133">Transmembrane helix</keyword>
<evidence type="ECO:0000256" key="8">
    <source>
        <dbReference type="ARBA" id="ARBA00022967"/>
    </source>
</evidence>
<dbReference type="EMBL" id="CP024307">
    <property type="protein sequence ID" value="AUX76871.1"/>
    <property type="molecule type" value="Genomic_DNA"/>
</dbReference>
<evidence type="ECO:0000256" key="12">
    <source>
        <dbReference type="ARBA" id="ARBA00038388"/>
    </source>
</evidence>
<dbReference type="RefSeq" id="WP_104839380.1">
    <property type="nucleotide sequence ID" value="NZ_CP024307.1"/>
</dbReference>
<keyword evidence="8" id="KW-1278">Translocase</keyword>
<dbReference type="PROSITE" id="PS50893">
    <property type="entry name" value="ABC_TRANSPORTER_2"/>
    <property type="match status" value="1"/>
</dbReference>
<evidence type="ECO:0000313" key="17">
    <source>
        <dbReference type="Proteomes" id="UP000239340"/>
    </source>
</evidence>
<dbReference type="GO" id="GO:0005886">
    <property type="term" value="C:plasma membrane"/>
    <property type="evidence" value="ECO:0007669"/>
    <property type="project" value="UniProtKB-SubCell"/>
</dbReference>
<dbReference type="Pfam" id="PF00005">
    <property type="entry name" value="ABC_tran"/>
    <property type="match status" value="1"/>
</dbReference>
<dbReference type="PROSITE" id="PS00211">
    <property type="entry name" value="ABC_TRANSPORTER_1"/>
    <property type="match status" value="1"/>
</dbReference>
<evidence type="ECO:0000256" key="13">
    <source>
        <dbReference type="ARBA" id="ARBA00041199"/>
    </source>
</evidence>
<dbReference type="InterPro" id="IPR025857">
    <property type="entry name" value="MacB_PCD"/>
</dbReference>
<dbReference type="InterPro" id="IPR003593">
    <property type="entry name" value="AAA+_ATPase"/>
</dbReference>
<dbReference type="AlphaFoldDB" id="A0A2L0H5W0"/>
<dbReference type="CDD" id="cd03255">
    <property type="entry name" value="ABC_MJ0796_LolCDE_FtsE"/>
    <property type="match status" value="1"/>
</dbReference>
<dbReference type="GO" id="GO:0016887">
    <property type="term" value="F:ATP hydrolysis activity"/>
    <property type="evidence" value="ECO:0007669"/>
    <property type="project" value="InterPro"/>
</dbReference>
<evidence type="ECO:0000259" key="15">
    <source>
        <dbReference type="PROSITE" id="PS50893"/>
    </source>
</evidence>
<dbReference type="SMART" id="SM00382">
    <property type="entry name" value="AAA"/>
    <property type="match status" value="1"/>
</dbReference>
<sequence length="647" mass="68904">MQPLISLRNVSKTYFNGDLAVEVLHDISLDIEAGEFVAIIGQSGSGKSTLMNILGCLDQPTAGEYLIEGERISGFNGDELAALRRRTFGFVFQAYNLIPTASAQENVEVPAVYAGVPAHGRRERAEALLRSLNLGERLDHRPSQLSGGQQQRVSIARALMNGGRVILADEPTGALDSQSGRDVMALLREMNDKGHTIVVITHSREVAEQADRLIEIRDGRIISDRAKKGRSNPEAAFGLAQRTREGLAALADVSEAVKMAMRALRANLFRTILTLLGIVIGVGSVVAMLAIGTGAQDSVLSRISSMGSDLLLVRPSMANFRGSAGGSNVTLVPADADAILELPNVAFAVPEMTSTVTLRRGNIDYQTTANGTVPQFTAAKSWPIGRGEFINRDDMEGYAPVTVLGQTVVRTLFPDGSDPIGQFVLVNKIPFQVIGVMSEMGASAGGNDQDDVVLVPLTTGSMRIFGQRNIRTITVKVKDAAAIDLTQERIQALLNERHKKEDTQITNMSSVREAFTETSNTMKLFLGSVAAISLLVGGIGVMNIMLVSVSERTREIGVRMATGARQRDILVQFIVEALVVSAIGGAIGIVAGLGTAYVARTFGMPVSFTAGPVALAFACAFLTGLLFGFLPARNASRLQPAVALSAD</sequence>
<dbReference type="FunFam" id="3.40.50.300:FF:000032">
    <property type="entry name" value="Export ABC transporter ATP-binding protein"/>
    <property type="match status" value="1"/>
</dbReference>
<keyword evidence="5 14" id="KW-0812">Transmembrane</keyword>
<dbReference type="Pfam" id="PF02687">
    <property type="entry name" value="FtsX"/>
    <property type="match status" value="1"/>
</dbReference>
<dbReference type="Gene3D" id="3.40.50.300">
    <property type="entry name" value="P-loop containing nucleotide triphosphate hydrolases"/>
    <property type="match status" value="1"/>
</dbReference>
<dbReference type="Pfam" id="PF12704">
    <property type="entry name" value="MacB_PCD"/>
    <property type="match status" value="1"/>
</dbReference>
<evidence type="ECO:0000256" key="14">
    <source>
        <dbReference type="SAM" id="Phobius"/>
    </source>
</evidence>
<dbReference type="Proteomes" id="UP000239340">
    <property type="component" value="Chromosome"/>
</dbReference>
<accession>A0A2L0H5W0</accession>
<gene>
    <name evidence="16" type="primary">macB</name>
    <name evidence="16" type="ORF">NXT3_CH02308</name>
</gene>
<dbReference type="InterPro" id="IPR027417">
    <property type="entry name" value="P-loop_NTPase"/>
</dbReference>
<keyword evidence="7 16" id="KW-0067">ATP-binding</keyword>
<evidence type="ECO:0000256" key="4">
    <source>
        <dbReference type="ARBA" id="ARBA00022519"/>
    </source>
</evidence>
<dbReference type="InterPro" id="IPR017911">
    <property type="entry name" value="MacB-like_ATP-bd"/>
</dbReference>
<keyword evidence="6" id="KW-0547">Nucleotide-binding</keyword>
<keyword evidence="3" id="KW-1003">Cell membrane</keyword>
<evidence type="ECO:0000313" key="16">
    <source>
        <dbReference type="EMBL" id="AUX76871.1"/>
    </source>
</evidence>
<comment type="similarity">
    <text evidence="12">Belongs to the ABC transporter superfamily. Macrolide exporter (TC 3.A.1.122) family.</text>
</comment>
<keyword evidence="10 14" id="KW-0472">Membrane</keyword>
<dbReference type="InterPro" id="IPR050250">
    <property type="entry name" value="Macrolide_Exporter_MacB"/>
</dbReference>
<feature type="transmembrane region" description="Helical" evidence="14">
    <location>
        <begin position="610"/>
        <end position="630"/>
    </location>
</feature>
<reference evidence="16 17" key="1">
    <citation type="submission" date="2017-10" db="EMBL/GenBank/DDBJ databases">
        <title>Analysis of the genome sequences of Rhizobium populations associated to common bean (phaseolus vulgaris).</title>
        <authorList>
            <person name="Bustos P."/>
            <person name="Santamaria R.I."/>
            <person name="Miranda-Sanchez F."/>
            <person name="Perez-Carrascal O."/>
            <person name="Juarez S."/>
            <person name="Lozano L."/>
            <person name="Martinez-Flores I."/>
            <person name="Vinuesa P."/>
            <person name="Martinez-Romero E."/>
            <person name="Cevallos M.A."/>
            <person name="Romero D."/>
            <person name="Davila G."/>
            <person name="Gonzalez V."/>
        </authorList>
    </citation>
    <scope>NUCLEOTIDE SEQUENCE [LARGE SCALE GENOMIC DNA]</scope>
    <source>
        <strain evidence="16 17">NXT3</strain>
    </source>
</reference>
<evidence type="ECO:0000256" key="7">
    <source>
        <dbReference type="ARBA" id="ARBA00022840"/>
    </source>
</evidence>
<feature type="transmembrane region" description="Helical" evidence="14">
    <location>
        <begin position="570"/>
        <end position="598"/>
    </location>
</feature>
<evidence type="ECO:0000256" key="11">
    <source>
        <dbReference type="ARBA" id="ARBA00023251"/>
    </source>
</evidence>
<dbReference type="GO" id="GO:0005524">
    <property type="term" value="F:ATP binding"/>
    <property type="evidence" value="ECO:0007669"/>
    <property type="project" value="UniProtKB-KW"/>
</dbReference>
<protein>
    <recommendedName>
        <fullName evidence="13">Pyoverdine export ATP-binding/permease protein PvdT</fullName>
    </recommendedName>
</protein>
<dbReference type="InterPro" id="IPR003439">
    <property type="entry name" value="ABC_transporter-like_ATP-bd"/>
</dbReference>
<dbReference type="SUPFAM" id="SSF52540">
    <property type="entry name" value="P-loop containing nucleoside triphosphate hydrolases"/>
    <property type="match status" value="1"/>
</dbReference>
<evidence type="ECO:0000256" key="6">
    <source>
        <dbReference type="ARBA" id="ARBA00022741"/>
    </source>
</evidence>
<feature type="domain" description="ABC transporter" evidence="15">
    <location>
        <begin position="5"/>
        <end position="243"/>
    </location>
</feature>
<feature type="transmembrane region" description="Helical" evidence="14">
    <location>
        <begin position="524"/>
        <end position="549"/>
    </location>
</feature>
<name>A0A2L0H5W0_RHIFR</name>
<dbReference type="GO" id="GO:0046677">
    <property type="term" value="P:response to antibiotic"/>
    <property type="evidence" value="ECO:0007669"/>
    <property type="project" value="UniProtKB-KW"/>
</dbReference>
<evidence type="ECO:0000256" key="9">
    <source>
        <dbReference type="ARBA" id="ARBA00022989"/>
    </source>
</evidence>
<dbReference type="PANTHER" id="PTHR30572">
    <property type="entry name" value="MEMBRANE COMPONENT OF TRANSPORTER-RELATED"/>
    <property type="match status" value="1"/>
</dbReference>
<dbReference type="GO" id="GO:0098796">
    <property type="term" value="C:membrane protein complex"/>
    <property type="evidence" value="ECO:0007669"/>
    <property type="project" value="UniProtKB-ARBA"/>
</dbReference>
<feature type="transmembrane region" description="Helical" evidence="14">
    <location>
        <begin position="268"/>
        <end position="291"/>
    </location>
</feature>
<keyword evidence="4" id="KW-0997">Cell inner membrane</keyword>
<comment type="subcellular location">
    <subcellularLocation>
        <location evidence="1">Cell inner membrane</location>
        <topology evidence="1">Multi-pass membrane protein</topology>
    </subcellularLocation>
</comment>
<dbReference type="PANTHER" id="PTHR30572:SF14">
    <property type="entry name" value="MACROLIDE EXPORT ATP-BINDING_PERMEASE PROTEIN MACB"/>
    <property type="match status" value="1"/>
</dbReference>
<evidence type="ECO:0000256" key="2">
    <source>
        <dbReference type="ARBA" id="ARBA00022448"/>
    </source>
</evidence>
<proteinExistence type="inferred from homology"/>
<evidence type="ECO:0000256" key="1">
    <source>
        <dbReference type="ARBA" id="ARBA00004429"/>
    </source>
</evidence>
<keyword evidence="2" id="KW-0813">Transport</keyword>
<evidence type="ECO:0000256" key="10">
    <source>
        <dbReference type="ARBA" id="ARBA00023136"/>
    </source>
</evidence>
<keyword evidence="11" id="KW-0046">Antibiotic resistance</keyword>
<dbReference type="InterPro" id="IPR003838">
    <property type="entry name" value="ABC3_permease_C"/>
</dbReference>
<dbReference type="GO" id="GO:0022857">
    <property type="term" value="F:transmembrane transporter activity"/>
    <property type="evidence" value="ECO:0007669"/>
    <property type="project" value="TreeGrafter"/>
</dbReference>
<evidence type="ECO:0000256" key="3">
    <source>
        <dbReference type="ARBA" id="ARBA00022475"/>
    </source>
</evidence>
<evidence type="ECO:0000256" key="5">
    <source>
        <dbReference type="ARBA" id="ARBA00022692"/>
    </source>
</evidence>
<organism evidence="16 17">
    <name type="scientific">Rhizobium fredii</name>
    <name type="common">Sinorhizobium fredii</name>
    <dbReference type="NCBI Taxonomy" id="380"/>
    <lineage>
        <taxon>Bacteria</taxon>
        <taxon>Pseudomonadati</taxon>
        <taxon>Pseudomonadota</taxon>
        <taxon>Alphaproteobacteria</taxon>
        <taxon>Hyphomicrobiales</taxon>
        <taxon>Rhizobiaceae</taxon>
        <taxon>Sinorhizobium/Ensifer group</taxon>
        <taxon>Sinorhizobium</taxon>
    </lineage>
</organism>
<dbReference type="InterPro" id="IPR017871">
    <property type="entry name" value="ABC_transporter-like_CS"/>
</dbReference>